<dbReference type="Ensembl" id="ENSOSIT00000018026.1">
    <property type="protein sequence ID" value="ENSOSIP00000017056.1"/>
    <property type="gene ID" value="ENSOSIG00000009345.1"/>
</dbReference>
<organism evidence="1 2">
    <name type="scientific">Oryzias sinensis</name>
    <name type="common">Chinese medaka</name>
    <dbReference type="NCBI Taxonomy" id="183150"/>
    <lineage>
        <taxon>Eukaryota</taxon>
        <taxon>Metazoa</taxon>
        <taxon>Chordata</taxon>
        <taxon>Craniata</taxon>
        <taxon>Vertebrata</taxon>
        <taxon>Euteleostomi</taxon>
        <taxon>Actinopterygii</taxon>
        <taxon>Neopterygii</taxon>
        <taxon>Teleostei</taxon>
        <taxon>Neoteleostei</taxon>
        <taxon>Acanthomorphata</taxon>
        <taxon>Ovalentaria</taxon>
        <taxon>Atherinomorphae</taxon>
        <taxon>Beloniformes</taxon>
        <taxon>Adrianichthyidae</taxon>
        <taxon>Oryziinae</taxon>
        <taxon>Oryzias</taxon>
    </lineage>
</organism>
<accession>A0A8C7XQC9</accession>
<sequence>SNQDKKRGKTEGMAQFQEIMRQQLESSMQAELQKLLGTASGSEEEVAKKNFEGFTNLFQRFLQVKGPSVEWVKIQRPPEDSVSLAFLSGNERRGFACLLPGTPSEWLQCFVHESSKQISGT</sequence>
<dbReference type="GeneTree" id="ENSGT00940000168989"/>
<protein>
    <submittedName>
        <fullName evidence="1">Uncharacterized protein</fullName>
    </submittedName>
</protein>
<dbReference type="Proteomes" id="UP000694383">
    <property type="component" value="Unplaced"/>
</dbReference>
<name>A0A8C7XQC9_9TELE</name>
<dbReference type="Gene3D" id="3.90.550.10">
    <property type="entry name" value="Spore Coat Polysaccharide Biosynthesis Protein SpsA, Chain A"/>
    <property type="match status" value="1"/>
</dbReference>
<evidence type="ECO:0000313" key="2">
    <source>
        <dbReference type="Proteomes" id="UP000694383"/>
    </source>
</evidence>
<reference evidence="1" key="1">
    <citation type="submission" date="2025-08" db="UniProtKB">
        <authorList>
            <consortium name="Ensembl"/>
        </authorList>
    </citation>
    <scope>IDENTIFICATION</scope>
</reference>
<dbReference type="AlphaFoldDB" id="A0A8C7XQC9"/>
<proteinExistence type="predicted"/>
<keyword evidence="2" id="KW-1185">Reference proteome</keyword>
<dbReference type="InterPro" id="IPR029044">
    <property type="entry name" value="Nucleotide-diphossugar_trans"/>
</dbReference>
<evidence type="ECO:0000313" key="1">
    <source>
        <dbReference type="Ensembl" id="ENSOSIP00000017056.1"/>
    </source>
</evidence>
<reference evidence="1" key="2">
    <citation type="submission" date="2025-09" db="UniProtKB">
        <authorList>
            <consortium name="Ensembl"/>
        </authorList>
    </citation>
    <scope>IDENTIFICATION</scope>
</reference>